<evidence type="ECO:0000259" key="2">
    <source>
        <dbReference type="Pfam" id="PF05193"/>
    </source>
</evidence>
<dbReference type="RefSeq" id="WP_006296657.1">
    <property type="nucleotide sequence ID" value="NZ_AEGR01000039.1"/>
</dbReference>
<comment type="caution">
    <text evidence="3">The sequence shown here is derived from an EMBL/GenBank/DDBJ whole genome shotgun (WGS) entry which is preliminary data.</text>
</comment>
<feature type="domain" description="Peptidase M16 C-terminal" evidence="2">
    <location>
        <begin position="235"/>
        <end position="417"/>
    </location>
</feature>
<dbReference type="SUPFAM" id="SSF63411">
    <property type="entry name" value="LuxS/MPP-like metallohydrolase"/>
    <property type="match status" value="2"/>
</dbReference>
<keyword evidence="1" id="KW-0732">Signal</keyword>
<evidence type="ECO:0000313" key="4">
    <source>
        <dbReference type="Proteomes" id="UP000016368"/>
    </source>
</evidence>
<organism evidence="3 4">
    <name type="scientific">Hylemonella gracilis ATCC 19624</name>
    <dbReference type="NCBI Taxonomy" id="887062"/>
    <lineage>
        <taxon>Bacteria</taxon>
        <taxon>Pseudomonadati</taxon>
        <taxon>Pseudomonadota</taxon>
        <taxon>Betaproteobacteria</taxon>
        <taxon>Burkholderiales</taxon>
        <taxon>Comamonadaceae</taxon>
        <taxon>Hylemonella</taxon>
    </lineage>
</organism>
<dbReference type="EMBL" id="AEGR01000039">
    <property type="protein sequence ID" value="EGI77942.1"/>
    <property type="molecule type" value="Genomic_DNA"/>
</dbReference>
<dbReference type="AlphaFoldDB" id="F3KQF9"/>
<protein>
    <submittedName>
        <fullName evidence="3">Peptidase M16-like protein</fullName>
    </submittedName>
</protein>
<dbReference type="OrthoDB" id="9811314at2"/>
<evidence type="ECO:0000256" key="1">
    <source>
        <dbReference type="SAM" id="SignalP"/>
    </source>
</evidence>
<feature type="chain" id="PRO_5003296802" evidence="1">
    <location>
        <begin position="28"/>
        <end position="484"/>
    </location>
</feature>
<dbReference type="Gene3D" id="3.30.830.10">
    <property type="entry name" value="Metalloenzyme, LuxS/M16 peptidase-like"/>
    <property type="match status" value="2"/>
</dbReference>
<dbReference type="STRING" id="887062.HGR_03392"/>
<dbReference type="Proteomes" id="UP000016368">
    <property type="component" value="Unassembled WGS sequence"/>
</dbReference>
<accession>F3KQF9</accession>
<dbReference type="InterPro" id="IPR050361">
    <property type="entry name" value="MPP/UQCRC_Complex"/>
</dbReference>
<dbReference type="InterPro" id="IPR011249">
    <property type="entry name" value="Metalloenz_LuxS/M16"/>
</dbReference>
<dbReference type="PANTHER" id="PTHR11851:SF224">
    <property type="entry name" value="PROCESSING PROTEASE"/>
    <property type="match status" value="1"/>
</dbReference>
<dbReference type="eggNOG" id="COG0612">
    <property type="taxonomic scope" value="Bacteria"/>
</dbReference>
<proteinExistence type="predicted"/>
<dbReference type="InterPro" id="IPR007863">
    <property type="entry name" value="Peptidase_M16_C"/>
</dbReference>
<dbReference type="Pfam" id="PF05193">
    <property type="entry name" value="Peptidase_M16_C"/>
    <property type="match status" value="1"/>
</dbReference>
<feature type="signal peptide" evidence="1">
    <location>
        <begin position="1"/>
        <end position="27"/>
    </location>
</feature>
<dbReference type="GO" id="GO:0046872">
    <property type="term" value="F:metal ion binding"/>
    <property type="evidence" value="ECO:0007669"/>
    <property type="project" value="InterPro"/>
</dbReference>
<gene>
    <name evidence="3" type="ORF">HGR_03392</name>
</gene>
<evidence type="ECO:0000313" key="3">
    <source>
        <dbReference type="EMBL" id="EGI77942.1"/>
    </source>
</evidence>
<keyword evidence="4" id="KW-1185">Reference proteome</keyword>
<name>F3KQF9_9BURK</name>
<reference evidence="3 4" key="1">
    <citation type="journal article" date="2011" name="EMBO J.">
        <title>Structural diversity of bacterial flagellar motors.</title>
        <authorList>
            <person name="Chen S."/>
            <person name="Beeby M."/>
            <person name="Murphy G.E."/>
            <person name="Leadbetter J.R."/>
            <person name="Hendrixson D.R."/>
            <person name="Briegel A."/>
            <person name="Li Z."/>
            <person name="Shi J."/>
            <person name="Tocheva E.I."/>
            <person name="Muller A."/>
            <person name="Dobro M.J."/>
            <person name="Jensen G.J."/>
        </authorList>
    </citation>
    <scope>NUCLEOTIDE SEQUENCE [LARGE SCALE GENOMIC DNA]</scope>
    <source>
        <strain evidence="3 4">ATCC 19624</strain>
    </source>
</reference>
<sequence length="484" mass="51579">MNMMHNTFAARLLAALLGGLAVGSAQAAIPIQHWTQPEGPGQGAQVWLIESPAVPMVDVRLEFDGGGRRDPADRAGLAEAGTLMMGKGVRAAGGELSAAGPPQGAKAPLGGSAVRAATSVGANNNAALDENALGEAWADLGAMFGGDDTTDRVSFSLRSLTDPDLLQRAAALAARVLAEPSWPEAVWTRERERMQAALRESLTRPATVASRAYQRAVFGAHPYGQAMTDESLSHISLADMQAWHGRTFLACRAKVSIVGAVNRAQAQELTAQLLARLPRSRDPKDCPSLPAVPEVSPLDKSADLRIPFDAAQAQVFIGQPGFKRDDPDYFALTVGNYILGGGGFVSRLTEEVREKRGLSYSVYSYFNPGLHAGSFSIGLQTRPDQAEAALKVAREVLARFLIQGPTEAELKAAKANLIGGFALRIDSNRKLIDNLANIAAHDLPLDYLDSWTEQVNKVTVADIRAAFARKLRADRMVTVVLGGK</sequence>
<dbReference type="PANTHER" id="PTHR11851">
    <property type="entry name" value="METALLOPROTEASE"/>
    <property type="match status" value="1"/>
</dbReference>